<keyword evidence="3" id="KW-0808">Transferase</keyword>
<accession>A0A173TQ15</accession>
<proteinExistence type="predicted"/>
<evidence type="ECO:0000313" key="4">
    <source>
        <dbReference type="Proteomes" id="UP000095673"/>
    </source>
</evidence>
<feature type="transmembrane region" description="Helical" evidence="1">
    <location>
        <begin position="33"/>
        <end position="51"/>
    </location>
</feature>
<feature type="transmembrane region" description="Helical" evidence="1">
    <location>
        <begin position="128"/>
        <end position="152"/>
    </location>
</feature>
<dbReference type="GO" id="GO:0016301">
    <property type="term" value="F:kinase activity"/>
    <property type="evidence" value="ECO:0007669"/>
    <property type="project" value="UniProtKB-KW"/>
</dbReference>
<feature type="transmembrane region" description="Helical" evidence="1">
    <location>
        <begin position="6"/>
        <end position="26"/>
    </location>
</feature>
<dbReference type="Gene3D" id="3.30.565.10">
    <property type="entry name" value="Histidine kinase-like ATPase, C-terminal domain"/>
    <property type="match status" value="1"/>
</dbReference>
<evidence type="ECO:0000259" key="2">
    <source>
        <dbReference type="Pfam" id="PF14501"/>
    </source>
</evidence>
<dbReference type="Pfam" id="PF14501">
    <property type="entry name" value="HATPase_c_5"/>
    <property type="match status" value="1"/>
</dbReference>
<dbReference type="Proteomes" id="UP000095673">
    <property type="component" value="Unassembled WGS sequence"/>
</dbReference>
<dbReference type="GO" id="GO:0042802">
    <property type="term" value="F:identical protein binding"/>
    <property type="evidence" value="ECO:0007669"/>
    <property type="project" value="TreeGrafter"/>
</dbReference>
<keyword evidence="3" id="KW-0418">Kinase</keyword>
<dbReference type="InterPro" id="IPR032834">
    <property type="entry name" value="NatK-like_C"/>
</dbReference>
<keyword evidence="1" id="KW-1133">Transmembrane helix</keyword>
<dbReference type="SUPFAM" id="SSF55874">
    <property type="entry name" value="ATPase domain of HSP90 chaperone/DNA topoisomerase II/histidine kinase"/>
    <property type="match status" value="1"/>
</dbReference>
<dbReference type="PANTHER" id="PTHR40448:SF1">
    <property type="entry name" value="TWO-COMPONENT SENSOR HISTIDINE KINASE"/>
    <property type="match status" value="1"/>
</dbReference>
<feature type="transmembrane region" description="Helical" evidence="1">
    <location>
        <begin position="63"/>
        <end position="83"/>
    </location>
</feature>
<keyword evidence="1" id="KW-0812">Transmembrane</keyword>
<dbReference type="PANTHER" id="PTHR40448">
    <property type="entry name" value="TWO-COMPONENT SENSOR HISTIDINE KINASE"/>
    <property type="match status" value="1"/>
</dbReference>
<protein>
    <submittedName>
        <fullName evidence="3">Sensory histidine kinase DcuS</fullName>
    </submittedName>
</protein>
<dbReference type="InterPro" id="IPR036890">
    <property type="entry name" value="HATPase_C_sf"/>
</dbReference>
<organism evidence="3 4">
    <name type="scientific">Agathobacter rectalis</name>
    <dbReference type="NCBI Taxonomy" id="39491"/>
    <lineage>
        <taxon>Bacteria</taxon>
        <taxon>Bacillati</taxon>
        <taxon>Bacillota</taxon>
        <taxon>Clostridia</taxon>
        <taxon>Lachnospirales</taxon>
        <taxon>Lachnospiraceae</taxon>
        <taxon>Agathobacter</taxon>
    </lineage>
</organism>
<name>A0A173TQ15_9FIRM</name>
<gene>
    <name evidence="3" type="ORF">ERS852580_01730</name>
</gene>
<reference evidence="3 4" key="1">
    <citation type="submission" date="2015-09" db="EMBL/GenBank/DDBJ databases">
        <authorList>
            <consortium name="Pathogen Informatics"/>
        </authorList>
    </citation>
    <scope>NUCLEOTIDE SEQUENCE [LARGE SCALE GENOMIC DNA]</scope>
    <source>
        <strain evidence="3 4">2789STDY5834968</strain>
    </source>
</reference>
<feature type="transmembrane region" description="Helical" evidence="1">
    <location>
        <begin position="95"/>
        <end position="116"/>
    </location>
</feature>
<feature type="domain" description="Sensor histidine kinase NatK-like C-terminal" evidence="2">
    <location>
        <begin position="336"/>
        <end position="431"/>
    </location>
</feature>
<keyword evidence="1" id="KW-0472">Membrane</keyword>
<evidence type="ECO:0000256" key="1">
    <source>
        <dbReference type="SAM" id="Phobius"/>
    </source>
</evidence>
<evidence type="ECO:0000313" key="3">
    <source>
        <dbReference type="EMBL" id="CUN04624.1"/>
    </source>
</evidence>
<dbReference type="AlphaFoldDB" id="A0A173TQ15"/>
<feature type="transmembrane region" description="Helical" evidence="1">
    <location>
        <begin position="164"/>
        <end position="188"/>
    </location>
</feature>
<dbReference type="EMBL" id="CYXM01000007">
    <property type="protein sequence ID" value="CUN04624.1"/>
    <property type="molecule type" value="Genomic_DNA"/>
</dbReference>
<sequence length="434" mass="49732">MKIILLNLFDAFFAGISAFIFFQTILGKKHSKLPYYSVLAIYIVGYISYNALTLHLTGNTSNFATVIRICVSIIFTLLLSFLFSSNIRTRVFLSIEYCILGAVFENFSYFITTSIYSYNPIADVMDNFVFSSISMLAALFLFLFSMIIHLIWKRTAFFHSFNYTMILLIIPVLSICMLLSKPILYLNINLPSTYFILAAFVLFINFMNYILLYNVLDTEKLRFQLAVQKEQLEFQRSKYQQLGEAYKNIRSFMHDTKKHLFYMESCVNNKKYDDIIPYSREIMHDLESRYCTINTGNLVVDAFVSNLLLQAKSRGIALQTDLKFDNDILPINDYHMTIILGNLLDNALNACKNQLNAKINVSIRTADDNFSIHVANTYVITSSDKAPEDFESTDFIHGYGLKNVKNSAETCGGFCVIQQENDIYSVTVIVPMSS</sequence>
<feature type="transmembrane region" description="Helical" evidence="1">
    <location>
        <begin position="194"/>
        <end position="216"/>
    </location>
</feature>